<gene>
    <name evidence="2" type="ORF">SAMN05216591_2257</name>
</gene>
<keyword evidence="3" id="KW-1185">Reference proteome</keyword>
<evidence type="ECO:0000313" key="3">
    <source>
        <dbReference type="Proteomes" id="UP000182858"/>
    </source>
</evidence>
<dbReference type="InterPro" id="IPR006058">
    <property type="entry name" value="2Fe2S_fd_BS"/>
</dbReference>
<organism evidence="2 3">
    <name type="scientific">Pseudomonas extremaustralis</name>
    <dbReference type="NCBI Taxonomy" id="359110"/>
    <lineage>
        <taxon>Bacteria</taxon>
        <taxon>Pseudomonadati</taxon>
        <taxon>Pseudomonadota</taxon>
        <taxon>Gammaproteobacteria</taxon>
        <taxon>Pseudomonadales</taxon>
        <taxon>Pseudomonadaceae</taxon>
        <taxon>Pseudomonas</taxon>
    </lineage>
</organism>
<name>A0ABY0NAY5_9PSED</name>
<dbReference type="Pfam" id="PF00111">
    <property type="entry name" value="Fer2"/>
    <property type="match status" value="1"/>
</dbReference>
<dbReference type="SUPFAM" id="SSF54292">
    <property type="entry name" value="2Fe-2S ferredoxin-like"/>
    <property type="match status" value="1"/>
</dbReference>
<protein>
    <submittedName>
        <fullName evidence="2">2Fe-2S iron-sulfur cluster binding domain-containing protein</fullName>
    </submittedName>
</protein>
<dbReference type="InterPro" id="IPR036010">
    <property type="entry name" value="2Fe-2S_ferredoxin-like_sf"/>
</dbReference>
<dbReference type="EMBL" id="LT629689">
    <property type="protein sequence ID" value="SDF21016.1"/>
    <property type="molecule type" value="Genomic_DNA"/>
</dbReference>
<proteinExistence type="predicted"/>
<evidence type="ECO:0000313" key="2">
    <source>
        <dbReference type="EMBL" id="SDF21016.1"/>
    </source>
</evidence>
<evidence type="ECO:0000259" key="1">
    <source>
        <dbReference type="PROSITE" id="PS51085"/>
    </source>
</evidence>
<reference evidence="2 3" key="1">
    <citation type="submission" date="2016-10" db="EMBL/GenBank/DDBJ databases">
        <authorList>
            <person name="Varghese N."/>
            <person name="Submissions S."/>
        </authorList>
    </citation>
    <scope>NUCLEOTIDE SEQUENCE [LARGE SCALE GENOMIC DNA]</scope>
    <source>
        <strain evidence="2 3">DSM 17835</strain>
    </source>
</reference>
<sequence length="120" mass="13075">MQSKRRTPREHRRVGVCAMKYQIVIEDTGEQYPCDERESVLEGMARLGRRGIPLGCRGGGCGVCKVRILSGEYVAKVMSRAHVSAAELADGIVLACRVLPGSDLSVEVTGKMKKSVCRPL</sequence>
<feature type="domain" description="2Fe-2S ferredoxin-type" evidence="1">
    <location>
        <begin position="19"/>
        <end position="112"/>
    </location>
</feature>
<dbReference type="PROSITE" id="PS51085">
    <property type="entry name" value="2FE2S_FER_2"/>
    <property type="match status" value="1"/>
</dbReference>
<dbReference type="PROSITE" id="PS00197">
    <property type="entry name" value="2FE2S_FER_1"/>
    <property type="match status" value="1"/>
</dbReference>
<dbReference type="InterPro" id="IPR001041">
    <property type="entry name" value="2Fe-2S_ferredoxin-type"/>
</dbReference>
<dbReference type="Gene3D" id="3.10.20.30">
    <property type="match status" value="1"/>
</dbReference>
<dbReference type="InterPro" id="IPR012675">
    <property type="entry name" value="Beta-grasp_dom_sf"/>
</dbReference>
<dbReference type="Proteomes" id="UP000182858">
    <property type="component" value="Chromosome I"/>
</dbReference>
<dbReference type="CDD" id="cd00207">
    <property type="entry name" value="fer2"/>
    <property type="match status" value="1"/>
</dbReference>
<accession>A0ABY0NAY5</accession>